<evidence type="ECO:0000256" key="3">
    <source>
        <dbReference type="RuleBase" id="RU003616"/>
    </source>
</evidence>
<dbReference type="Pfam" id="PF00011">
    <property type="entry name" value="HSP20"/>
    <property type="match status" value="1"/>
</dbReference>
<name>A0A7Y2KNA1_SPHPI</name>
<evidence type="ECO:0000256" key="1">
    <source>
        <dbReference type="ARBA" id="ARBA00023016"/>
    </source>
</evidence>
<evidence type="ECO:0000313" key="6">
    <source>
        <dbReference type="EMBL" id="NNG57149.1"/>
    </source>
</evidence>
<dbReference type="EMBL" id="JABEOU010000023">
    <property type="protein sequence ID" value="NNG57149.1"/>
    <property type="molecule type" value="Genomic_DNA"/>
</dbReference>
<dbReference type="InterPro" id="IPR008978">
    <property type="entry name" value="HSP20-like_chaperone"/>
</dbReference>
<reference evidence="6 7" key="1">
    <citation type="submission" date="2020-05" db="EMBL/GenBank/DDBJ databases">
        <title>Draft Genome Sequences of Sphingomonas sp. Isolated from the International Space Station.</title>
        <authorList>
            <person name="Bijlani S."/>
            <person name="Singh N.K."/>
            <person name="Mason C.E."/>
            <person name="Wang C.C."/>
            <person name="Venkateswaran K."/>
        </authorList>
    </citation>
    <scope>NUCLEOTIDE SEQUENCE [LARGE SCALE GENOMIC DNA]</scope>
    <source>
        <strain evidence="6 7">FKI-L5-BR-P1</strain>
    </source>
</reference>
<dbReference type="PANTHER" id="PTHR46733:SF3">
    <property type="entry name" value="26.5 KDA HEAT SHOCK PROTEIN, MITOCHONDRIAL"/>
    <property type="match status" value="1"/>
</dbReference>
<evidence type="ECO:0000313" key="7">
    <source>
        <dbReference type="Proteomes" id="UP000550136"/>
    </source>
</evidence>
<feature type="domain" description="SHSP" evidence="5">
    <location>
        <begin position="54"/>
        <end position="165"/>
    </location>
</feature>
<keyword evidence="1" id="KW-0346">Stress response</keyword>
<accession>A0A7Y2KNA1</accession>
<dbReference type="SUPFAM" id="SSF49764">
    <property type="entry name" value="HSP20-like chaperones"/>
    <property type="match status" value="1"/>
</dbReference>
<dbReference type="Proteomes" id="UP000550136">
    <property type="component" value="Unassembled WGS sequence"/>
</dbReference>
<evidence type="ECO:0000256" key="4">
    <source>
        <dbReference type="SAM" id="MobiDB-lite"/>
    </source>
</evidence>
<protein>
    <submittedName>
        <fullName evidence="6">Hsp20/alpha crystallin family protein</fullName>
    </submittedName>
</protein>
<dbReference type="CDD" id="cd06464">
    <property type="entry name" value="ACD_sHsps-like"/>
    <property type="match status" value="1"/>
</dbReference>
<comment type="similarity">
    <text evidence="2 3">Belongs to the small heat shock protein (HSP20) family.</text>
</comment>
<sequence length="169" mass="19222">MAVRDLIPWRRQENPAPALLRDEERSPFVQLRRELDRLFDDYFRAPLVGGASLPSSGLSWPSLEVKETDDRVTVTAELPGLTDKDVEVTVDDGVLTLRGEKRSEHEDKDRGWSERYYGRFERSVVLPDGADEDNCEAEFRDGVLTVRMPKSQRATRGRRIPIGASATQH</sequence>
<dbReference type="AlphaFoldDB" id="A0A7Y2KNA1"/>
<dbReference type="GO" id="GO:0009408">
    <property type="term" value="P:response to heat"/>
    <property type="evidence" value="ECO:0007669"/>
    <property type="project" value="InterPro"/>
</dbReference>
<organism evidence="6 7">
    <name type="scientific">Sphingomonas paucimobilis</name>
    <name type="common">Pseudomonas paucimobilis</name>
    <dbReference type="NCBI Taxonomy" id="13689"/>
    <lineage>
        <taxon>Bacteria</taxon>
        <taxon>Pseudomonadati</taxon>
        <taxon>Pseudomonadota</taxon>
        <taxon>Alphaproteobacteria</taxon>
        <taxon>Sphingomonadales</taxon>
        <taxon>Sphingomonadaceae</taxon>
        <taxon>Sphingomonas</taxon>
    </lineage>
</organism>
<proteinExistence type="inferred from homology"/>
<dbReference type="RefSeq" id="WP_170170789.1">
    <property type="nucleotide sequence ID" value="NZ_JABEOU010000023.1"/>
</dbReference>
<dbReference type="PANTHER" id="PTHR46733">
    <property type="entry name" value="26.5 KDA HEAT SHOCK PROTEIN, MITOCHONDRIAL"/>
    <property type="match status" value="1"/>
</dbReference>
<dbReference type="InterPro" id="IPR044587">
    <property type="entry name" value="HSP21-like"/>
</dbReference>
<comment type="caution">
    <text evidence="6">The sequence shown here is derived from an EMBL/GenBank/DDBJ whole genome shotgun (WGS) entry which is preliminary data.</text>
</comment>
<evidence type="ECO:0000259" key="5">
    <source>
        <dbReference type="PROSITE" id="PS01031"/>
    </source>
</evidence>
<gene>
    <name evidence="6" type="ORF">HKX06_07135</name>
</gene>
<feature type="region of interest" description="Disordered" evidence="4">
    <location>
        <begin position="150"/>
        <end position="169"/>
    </location>
</feature>
<dbReference type="InterPro" id="IPR002068">
    <property type="entry name" value="A-crystallin/Hsp20_dom"/>
</dbReference>
<evidence type="ECO:0000256" key="2">
    <source>
        <dbReference type="PROSITE-ProRule" id="PRU00285"/>
    </source>
</evidence>
<dbReference type="PROSITE" id="PS01031">
    <property type="entry name" value="SHSP"/>
    <property type="match status" value="1"/>
</dbReference>
<dbReference type="Gene3D" id="2.60.40.790">
    <property type="match status" value="1"/>
</dbReference>